<dbReference type="InterPro" id="IPR010982">
    <property type="entry name" value="Lambda_DNA-bd_dom_sf"/>
</dbReference>
<accession>B5HR70</accession>
<dbReference type="EMBL" id="CM000951">
    <property type="protein sequence ID" value="EDY55325.1"/>
    <property type="molecule type" value="Genomic_DNA"/>
</dbReference>
<sequence>MVTAPLSRWNPGKVDRMATLAERLNAWFADAATPDAVGRLREPTTAEVAKAISEDPGHDVTISRSYLTSLRNGSQTNPTMNVLSAIVRYFQSRDMSLPVSVSALISEPAPPGAPEKKEERTETLADRQVRSIAMRAGKLSPDLREQLLSIMDVLDASRKAPEPAAEEGEA</sequence>
<proteinExistence type="predicted"/>
<dbReference type="GO" id="GO:0003677">
    <property type="term" value="F:DNA binding"/>
    <property type="evidence" value="ECO:0007669"/>
    <property type="project" value="InterPro"/>
</dbReference>
<dbReference type="eggNOG" id="ENOG5031I6B">
    <property type="taxonomic scope" value="Bacteria"/>
</dbReference>
<dbReference type="Proteomes" id="UP000002785">
    <property type="component" value="Chromosome"/>
</dbReference>
<dbReference type="HOGENOM" id="CLU_127701_1_0_11"/>
<evidence type="ECO:0008006" key="3">
    <source>
        <dbReference type="Google" id="ProtNLM"/>
    </source>
</evidence>
<keyword evidence="2" id="KW-1185">Reference proteome</keyword>
<dbReference type="Gene3D" id="1.10.260.40">
    <property type="entry name" value="lambda repressor-like DNA-binding domains"/>
    <property type="match status" value="1"/>
</dbReference>
<organism evidence="1 2">
    <name type="scientific">Streptomyces sviceus (strain ATCC 29083 / DSM 924 / JCM 4929 / NBRC 13980 / NCIMB 11184 / NRRL 5439 / UC 5370)</name>
    <dbReference type="NCBI Taxonomy" id="463191"/>
    <lineage>
        <taxon>Bacteria</taxon>
        <taxon>Bacillati</taxon>
        <taxon>Actinomycetota</taxon>
        <taxon>Actinomycetes</taxon>
        <taxon>Kitasatosporales</taxon>
        <taxon>Streptomycetaceae</taxon>
        <taxon>Streptomyces</taxon>
    </lineage>
</organism>
<dbReference type="AlphaFoldDB" id="B5HR70"/>
<gene>
    <name evidence="1" type="ORF">SSEG_08793</name>
</gene>
<evidence type="ECO:0000313" key="2">
    <source>
        <dbReference type="Proteomes" id="UP000002785"/>
    </source>
</evidence>
<reference evidence="1" key="1">
    <citation type="submission" date="2009-10" db="EMBL/GenBank/DDBJ databases">
        <title>The genome sequence of Streptomyces sviceus strain ATCC 29083.</title>
        <authorList>
            <consortium name="The Broad Institute Genome Sequencing Platform"/>
            <consortium name="Broad Institute Microbial Sequencing Center"/>
            <person name="Fischbach M."/>
            <person name="Godfrey P."/>
            <person name="Ward D."/>
            <person name="Young S."/>
            <person name="Zeng Q."/>
            <person name="Koehrsen M."/>
            <person name="Alvarado L."/>
            <person name="Berlin A.M."/>
            <person name="Bochicchio J."/>
            <person name="Borenstein D."/>
            <person name="Chapman S.B."/>
            <person name="Chen Z."/>
            <person name="Engels R."/>
            <person name="Freedman E."/>
            <person name="Gellesch M."/>
            <person name="Goldberg J."/>
            <person name="Griggs A."/>
            <person name="Gujja S."/>
            <person name="Heilman E.R."/>
            <person name="Heiman D.I."/>
            <person name="Hepburn T.A."/>
            <person name="Howarth C."/>
            <person name="Jen D."/>
            <person name="Larson L."/>
            <person name="Lewis B."/>
            <person name="Mehta T."/>
            <person name="Park D."/>
            <person name="Pearson M."/>
            <person name="Richards J."/>
            <person name="Roberts A."/>
            <person name="Saif S."/>
            <person name="Shea T.D."/>
            <person name="Shenoy N."/>
            <person name="Sisk P."/>
            <person name="Stolte C."/>
            <person name="Sykes S.N."/>
            <person name="Thomson T."/>
            <person name="Walk T."/>
            <person name="White J."/>
            <person name="Yandava C."/>
            <person name="Straight P."/>
            <person name="Clardy J."/>
            <person name="Hung D."/>
            <person name="Kolter R."/>
            <person name="Mekalanos J."/>
            <person name="Walker S."/>
            <person name="Walsh C.T."/>
            <person name="Wieland-Brown L.C."/>
            <person name="Haas B."/>
            <person name="Nusbaum C."/>
            <person name="Birren B."/>
        </authorList>
    </citation>
    <scope>NUCLEOTIDE SEQUENCE [LARGE SCALE GENOMIC DNA]</scope>
    <source>
        <strain evidence="1">ATCC 29083</strain>
    </source>
</reference>
<evidence type="ECO:0000313" key="1">
    <source>
        <dbReference type="EMBL" id="EDY55325.1"/>
    </source>
</evidence>
<name>B5HR70_STRX2</name>
<protein>
    <recommendedName>
        <fullName evidence="3">DNA-binding protein</fullName>
    </recommendedName>
</protein>